<organism evidence="1 2">
    <name type="scientific">Leifsonia poae</name>
    <dbReference type="NCBI Taxonomy" id="110933"/>
    <lineage>
        <taxon>Bacteria</taxon>
        <taxon>Bacillati</taxon>
        <taxon>Actinomycetota</taxon>
        <taxon>Actinomycetes</taxon>
        <taxon>Micrococcales</taxon>
        <taxon>Microbacteriaceae</taxon>
        <taxon>Leifsonia</taxon>
    </lineage>
</organism>
<dbReference type="EMBL" id="BSEN01000001">
    <property type="protein sequence ID" value="GLJ74896.1"/>
    <property type="molecule type" value="Genomic_DNA"/>
</dbReference>
<comment type="caution">
    <text evidence="1">The sequence shown here is derived from an EMBL/GenBank/DDBJ whole genome shotgun (WGS) entry which is preliminary data.</text>
</comment>
<sequence length="108" mass="10852">MLVSTIVTPMLPAAPPAPGPIAPDRSEVAHCPSIGVAVLVPVGRGVAVEVELGDDESDAEGEGVVGPEVGDEQAVNARAIAAAAIRTDARTGRGTVIPPSHHPPKVNE</sequence>
<reference evidence="1" key="2">
    <citation type="submission" date="2023-01" db="EMBL/GenBank/DDBJ databases">
        <authorList>
            <person name="Sun Q."/>
            <person name="Evtushenko L."/>
        </authorList>
    </citation>
    <scope>NUCLEOTIDE SEQUENCE</scope>
    <source>
        <strain evidence="1">VKM Ac-1401</strain>
    </source>
</reference>
<gene>
    <name evidence="1" type="ORF">GCM10017584_04690</name>
</gene>
<evidence type="ECO:0000313" key="1">
    <source>
        <dbReference type="EMBL" id="GLJ74896.1"/>
    </source>
</evidence>
<accession>A0A9W6LYJ4</accession>
<proteinExistence type="predicted"/>
<reference evidence="1" key="1">
    <citation type="journal article" date="2014" name="Int. J. Syst. Evol. Microbiol.">
        <title>Complete genome sequence of Corynebacterium casei LMG S-19264T (=DSM 44701T), isolated from a smear-ripened cheese.</title>
        <authorList>
            <consortium name="US DOE Joint Genome Institute (JGI-PGF)"/>
            <person name="Walter F."/>
            <person name="Albersmeier A."/>
            <person name="Kalinowski J."/>
            <person name="Ruckert C."/>
        </authorList>
    </citation>
    <scope>NUCLEOTIDE SEQUENCE</scope>
    <source>
        <strain evidence="1">VKM Ac-1401</strain>
    </source>
</reference>
<protein>
    <submittedName>
        <fullName evidence="1">Uncharacterized protein</fullName>
    </submittedName>
</protein>
<evidence type="ECO:0000313" key="2">
    <source>
        <dbReference type="Proteomes" id="UP001142372"/>
    </source>
</evidence>
<name>A0A9W6LYJ4_9MICO</name>
<dbReference type="Proteomes" id="UP001142372">
    <property type="component" value="Unassembled WGS sequence"/>
</dbReference>
<keyword evidence="2" id="KW-1185">Reference proteome</keyword>
<dbReference type="AlphaFoldDB" id="A0A9W6LYJ4"/>